<dbReference type="PANTHER" id="PTHR43760">
    <property type="entry name" value="ENDORIBONUCLEASE-RELATED"/>
    <property type="match status" value="1"/>
</dbReference>
<reference evidence="1 2" key="1">
    <citation type="submission" date="2020-01" db="EMBL/GenBank/DDBJ databases">
        <title>Genome analysis of Anaerocolumna sp. CBA3638.</title>
        <authorList>
            <person name="Kim J."/>
            <person name="Roh S.W."/>
        </authorList>
    </citation>
    <scope>NUCLEOTIDE SEQUENCE [LARGE SCALE GENOMIC DNA]</scope>
    <source>
        <strain evidence="1 2">CBA3638</strain>
    </source>
</reference>
<evidence type="ECO:0000313" key="2">
    <source>
        <dbReference type="Proteomes" id="UP000464314"/>
    </source>
</evidence>
<dbReference type="RefSeq" id="WP_161839765.1">
    <property type="nucleotide sequence ID" value="NZ_CP048000.1"/>
</dbReference>
<dbReference type="Pfam" id="PF01042">
    <property type="entry name" value="Ribonuc_L-PSP"/>
    <property type="match status" value="1"/>
</dbReference>
<dbReference type="AlphaFoldDB" id="A0A6P1TR39"/>
<keyword evidence="2" id="KW-1185">Reference proteome</keyword>
<organism evidence="1 2">
    <name type="scientific">Anaerocolumna sedimenticola</name>
    <dbReference type="NCBI Taxonomy" id="2696063"/>
    <lineage>
        <taxon>Bacteria</taxon>
        <taxon>Bacillati</taxon>
        <taxon>Bacillota</taxon>
        <taxon>Clostridia</taxon>
        <taxon>Lachnospirales</taxon>
        <taxon>Lachnospiraceae</taxon>
        <taxon>Anaerocolumna</taxon>
    </lineage>
</organism>
<name>A0A6P1TR39_9FIRM</name>
<dbReference type="SUPFAM" id="SSF55298">
    <property type="entry name" value="YjgF-like"/>
    <property type="match status" value="1"/>
</dbReference>
<dbReference type="InterPro" id="IPR006175">
    <property type="entry name" value="YjgF/YER057c/UK114"/>
</dbReference>
<dbReference type="Proteomes" id="UP000464314">
    <property type="component" value="Chromosome"/>
</dbReference>
<protein>
    <submittedName>
        <fullName evidence="1">RidA family protein</fullName>
    </submittedName>
</protein>
<evidence type="ECO:0000313" key="1">
    <source>
        <dbReference type="EMBL" id="QHQ62943.1"/>
    </source>
</evidence>
<proteinExistence type="predicted"/>
<gene>
    <name evidence="1" type="ORF">Ana3638_20945</name>
</gene>
<dbReference type="InterPro" id="IPR035959">
    <property type="entry name" value="RutC-like_sf"/>
</dbReference>
<sequence length="154" mass="16410">MSDIYVKLKELGLELPKAPAKGGVYSSSKGFGNNLVYISGCGPVMDTPVTGKVGKEFNKDEAKEFAKNSMLNVLAVLQAQIGDLNKVKQAVKILVFVASTDEFYEQPYVANGGSQLLVDLFGEDAGAPSRSAIGVNVLPGNIPVEIEAIFEIKE</sequence>
<dbReference type="EMBL" id="CP048000">
    <property type="protein sequence ID" value="QHQ62943.1"/>
    <property type="molecule type" value="Genomic_DNA"/>
</dbReference>
<dbReference type="PANTHER" id="PTHR43760:SF1">
    <property type="entry name" value="ENDORIBONUCLEASE L-PSP_CHORISMATE MUTASE-LIKE DOMAIN-CONTAINING PROTEIN"/>
    <property type="match status" value="1"/>
</dbReference>
<dbReference type="InterPro" id="IPR013813">
    <property type="entry name" value="Endoribo_LPSP/chorism_mut-like"/>
</dbReference>
<dbReference type="Gene3D" id="3.30.1330.40">
    <property type="entry name" value="RutC-like"/>
    <property type="match status" value="1"/>
</dbReference>
<dbReference type="CDD" id="cd02199">
    <property type="entry name" value="YjgF_YER057c_UK114_like_1"/>
    <property type="match status" value="1"/>
</dbReference>
<accession>A0A6P1TR39</accession>
<dbReference type="KEGG" id="anr:Ana3638_20945"/>